<organism evidence="2 3">
    <name type="scientific">Hylemonella gracilis str. Niagara R</name>
    <dbReference type="NCBI Taxonomy" id="1458275"/>
    <lineage>
        <taxon>Bacteria</taxon>
        <taxon>Pseudomonadati</taxon>
        <taxon>Pseudomonadota</taxon>
        <taxon>Betaproteobacteria</taxon>
        <taxon>Burkholderiales</taxon>
        <taxon>Comamonadaceae</taxon>
        <taxon>Hylemonella</taxon>
    </lineage>
</organism>
<evidence type="ECO:0000256" key="1">
    <source>
        <dbReference type="SAM" id="MobiDB-lite"/>
    </source>
</evidence>
<sequence>MMDPQALARLVERVRRLYLPHDGLPLFCEACNVDADTGLCNGCLRSLQEITNWPDLSHEDRHAVWNQIIATRLTAAREAERAERQGRGRRRSLPAVEPASETQALQAPEISPPPDRVAADLVSGRAPATEEVAPAEAAPAVASESGQGEPPVVAAVPAPVAPAATQADQAAAPGTPALQLASAEETADALAMREGMHKDMGEVRPQAVVAQLGEPPTPETVPVDVAAARAAQVRAEMLRVVQAALARERLEAARESSGPDEIKLKPLV</sequence>
<evidence type="ECO:0000313" key="3">
    <source>
        <dbReference type="Proteomes" id="UP000023268"/>
    </source>
</evidence>
<dbReference type="InterPro" id="IPR010710">
    <property type="entry name" value="DUF1289"/>
</dbReference>
<proteinExistence type="predicted"/>
<gene>
    <name evidence="2" type="ORF">AZ34_03260</name>
</gene>
<reference evidence="2 3" key="1">
    <citation type="submission" date="2014-02" db="EMBL/GenBank/DDBJ databases">
        <title>Draft Genome of Hylemonella gracilis isolated from the Niagara River.</title>
        <authorList>
            <person name="Pawlowski D.R."/>
            <person name="Koudelka G.B."/>
        </authorList>
    </citation>
    <scope>NUCLEOTIDE SEQUENCE [LARGE SCALE GENOMIC DNA]</scope>
    <source>
        <strain evidence="2 3">Niagara R</strain>
    </source>
</reference>
<accession>A0A016XLQ1</accession>
<feature type="compositionally biased region" description="Low complexity" evidence="1">
    <location>
        <begin position="126"/>
        <end position="142"/>
    </location>
</feature>
<comment type="caution">
    <text evidence="2">The sequence shown here is derived from an EMBL/GenBank/DDBJ whole genome shotgun (WGS) entry which is preliminary data.</text>
</comment>
<dbReference type="STRING" id="1458275.AZ34_03260"/>
<name>A0A016XLQ1_9BURK</name>
<evidence type="ECO:0000313" key="2">
    <source>
        <dbReference type="EMBL" id="EYC52771.1"/>
    </source>
</evidence>
<protein>
    <recommendedName>
        <fullName evidence="4">DUF1289 domain-containing protein</fullName>
    </recommendedName>
</protein>
<dbReference type="AlphaFoldDB" id="A0A016XLQ1"/>
<dbReference type="Proteomes" id="UP000023268">
    <property type="component" value="Unassembled WGS sequence"/>
</dbReference>
<feature type="region of interest" description="Disordered" evidence="1">
    <location>
        <begin position="79"/>
        <end position="153"/>
    </location>
</feature>
<evidence type="ECO:0008006" key="4">
    <source>
        <dbReference type="Google" id="ProtNLM"/>
    </source>
</evidence>
<dbReference type="OrthoDB" id="8911262at2"/>
<dbReference type="RefSeq" id="WP_035604719.1">
    <property type="nucleotide sequence ID" value="NZ_JEMG01000001.1"/>
</dbReference>
<dbReference type="EMBL" id="JEMG01000001">
    <property type="protein sequence ID" value="EYC52771.1"/>
    <property type="molecule type" value="Genomic_DNA"/>
</dbReference>
<dbReference type="Pfam" id="PF06945">
    <property type="entry name" value="DUF1289"/>
    <property type="match status" value="1"/>
</dbReference>